<proteinExistence type="predicted"/>
<dbReference type="PANTHER" id="PTHR44591:SF3">
    <property type="entry name" value="RESPONSE REGULATORY DOMAIN-CONTAINING PROTEIN"/>
    <property type="match status" value="1"/>
</dbReference>
<dbReference type="PANTHER" id="PTHR44591">
    <property type="entry name" value="STRESS RESPONSE REGULATOR PROTEIN 1"/>
    <property type="match status" value="1"/>
</dbReference>
<name>A0A940P4A2_9ENTE</name>
<dbReference type="PROSITE" id="PS50110">
    <property type="entry name" value="RESPONSE_REGULATORY"/>
    <property type="match status" value="1"/>
</dbReference>
<dbReference type="Gene3D" id="3.40.50.2300">
    <property type="match status" value="1"/>
</dbReference>
<dbReference type="InterPro" id="IPR050595">
    <property type="entry name" value="Bact_response_regulator"/>
</dbReference>
<evidence type="ECO:0000313" key="4">
    <source>
        <dbReference type="EMBL" id="MBP1040760.1"/>
    </source>
</evidence>
<keyword evidence="1 2" id="KW-0597">Phosphoprotein</keyword>
<gene>
    <name evidence="4" type="ORF">I6N95_07065</name>
</gene>
<evidence type="ECO:0000256" key="2">
    <source>
        <dbReference type="PROSITE-ProRule" id="PRU00169"/>
    </source>
</evidence>
<evidence type="ECO:0000256" key="1">
    <source>
        <dbReference type="ARBA" id="ARBA00022553"/>
    </source>
</evidence>
<dbReference type="GO" id="GO:0000160">
    <property type="term" value="P:phosphorelay signal transduction system"/>
    <property type="evidence" value="ECO:0007669"/>
    <property type="project" value="InterPro"/>
</dbReference>
<reference evidence="4" key="1">
    <citation type="submission" date="2020-12" db="EMBL/GenBank/DDBJ databases">
        <title>Vagococcus allomyrinae sp. nov. and Enterococcus lavae sp. nov., isolated from the larvae of Allomyrina dichotoma.</title>
        <authorList>
            <person name="Lee S.D."/>
        </authorList>
    </citation>
    <scope>NUCLEOTIDE SEQUENCE</scope>
    <source>
        <strain evidence="4">BWB3-3</strain>
    </source>
</reference>
<dbReference type="EMBL" id="JAEEGA010000004">
    <property type="protein sequence ID" value="MBP1040760.1"/>
    <property type="molecule type" value="Genomic_DNA"/>
</dbReference>
<dbReference type="SMART" id="SM00448">
    <property type="entry name" value="REC"/>
    <property type="match status" value="1"/>
</dbReference>
<protein>
    <submittedName>
        <fullName evidence="4">Response regulator</fullName>
    </submittedName>
</protein>
<comment type="caution">
    <text evidence="4">The sequence shown here is derived from an EMBL/GenBank/DDBJ whole genome shotgun (WGS) entry which is preliminary data.</text>
</comment>
<dbReference type="Pfam" id="PF00072">
    <property type="entry name" value="Response_reg"/>
    <property type="match status" value="1"/>
</dbReference>
<feature type="domain" description="Response regulatory" evidence="3">
    <location>
        <begin position="2"/>
        <end position="108"/>
    </location>
</feature>
<sequence>MNIAICDDNVNFVNWLEEITLHAPHEVDIFLDGGELLSYIDKSRSSYDTIFLDIEMNGLNGIETAKEIRKNNQNVLIIFVTEYQEYVYDVFEVLPFRFLMTQLNTIKK</sequence>
<keyword evidence="5" id="KW-1185">Reference proteome</keyword>
<accession>A0A940P4A2</accession>
<evidence type="ECO:0000313" key="5">
    <source>
        <dbReference type="Proteomes" id="UP000674938"/>
    </source>
</evidence>
<dbReference type="RefSeq" id="WP_209526130.1">
    <property type="nucleotide sequence ID" value="NZ_JAEEGA010000004.1"/>
</dbReference>
<dbReference type="InterPro" id="IPR011006">
    <property type="entry name" value="CheY-like_superfamily"/>
</dbReference>
<organism evidence="4 5">
    <name type="scientific">Vagococcus allomyrinae</name>
    <dbReference type="NCBI Taxonomy" id="2794353"/>
    <lineage>
        <taxon>Bacteria</taxon>
        <taxon>Bacillati</taxon>
        <taxon>Bacillota</taxon>
        <taxon>Bacilli</taxon>
        <taxon>Lactobacillales</taxon>
        <taxon>Enterococcaceae</taxon>
        <taxon>Vagococcus</taxon>
    </lineage>
</organism>
<dbReference type="AlphaFoldDB" id="A0A940P4A2"/>
<dbReference type="Proteomes" id="UP000674938">
    <property type="component" value="Unassembled WGS sequence"/>
</dbReference>
<dbReference type="SUPFAM" id="SSF52172">
    <property type="entry name" value="CheY-like"/>
    <property type="match status" value="1"/>
</dbReference>
<evidence type="ECO:0000259" key="3">
    <source>
        <dbReference type="PROSITE" id="PS50110"/>
    </source>
</evidence>
<feature type="modified residue" description="4-aspartylphosphate" evidence="2">
    <location>
        <position position="53"/>
    </location>
</feature>
<dbReference type="InterPro" id="IPR001789">
    <property type="entry name" value="Sig_transdc_resp-reg_receiver"/>
</dbReference>